<dbReference type="Proteomes" id="UP000479293">
    <property type="component" value="Unassembled WGS sequence"/>
</dbReference>
<evidence type="ECO:0000313" key="2">
    <source>
        <dbReference type="Proteomes" id="UP000479293"/>
    </source>
</evidence>
<comment type="caution">
    <text evidence="1">The sequence shown here is derived from an EMBL/GenBank/DDBJ whole genome shotgun (WGS) entry which is preliminary data.</text>
</comment>
<proteinExistence type="predicted"/>
<dbReference type="AlphaFoldDB" id="A0A7C9FNY9"/>
<gene>
    <name evidence="1" type="ORF">GBK04_04910</name>
</gene>
<evidence type="ECO:0000313" key="1">
    <source>
        <dbReference type="EMBL" id="MPR32709.1"/>
    </source>
</evidence>
<dbReference type="RefSeq" id="WP_152757383.1">
    <property type="nucleotide sequence ID" value="NZ_WHLY01000002.1"/>
</dbReference>
<sequence length="118" mass="13529">MTNQAINSNELYRVPKGCSWQCDLTNRVYIQFQETVAAFRLRDFFAFHRKVSAIDIHEMIYNLSDDFDFEIIEAPQQGVSLQLGLCELVQLRDLLDGTKFALKLNSMLHEALGTVSLV</sequence>
<reference evidence="1 2" key="1">
    <citation type="submission" date="2019-10" db="EMBL/GenBank/DDBJ databases">
        <title>Draft Genome Sequence of Cytophagaceae sp. SJW1-29.</title>
        <authorList>
            <person name="Choi A."/>
        </authorList>
    </citation>
    <scope>NUCLEOTIDE SEQUENCE [LARGE SCALE GENOMIC DNA]</scope>
    <source>
        <strain evidence="1 2">SJW1-29</strain>
    </source>
</reference>
<dbReference type="EMBL" id="WHLY01000002">
    <property type="protein sequence ID" value="MPR32709.1"/>
    <property type="molecule type" value="Genomic_DNA"/>
</dbReference>
<organism evidence="1 2">
    <name type="scientific">Salmonirosea aquatica</name>
    <dbReference type="NCBI Taxonomy" id="2654236"/>
    <lineage>
        <taxon>Bacteria</taxon>
        <taxon>Pseudomonadati</taxon>
        <taxon>Bacteroidota</taxon>
        <taxon>Cytophagia</taxon>
        <taxon>Cytophagales</taxon>
        <taxon>Spirosomataceae</taxon>
        <taxon>Salmonirosea</taxon>
    </lineage>
</organism>
<accession>A0A7C9FNY9</accession>
<name>A0A7C9FNY9_9BACT</name>
<protein>
    <submittedName>
        <fullName evidence="1">Uncharacterized protein</fullName>
    </submittedName>
</protein>
<keyword evidence="2" id="KW-1185">Reference proteome</keyword>